<dbReference type="Proteomes" id="UP000886523">
    <property type="component" value="Unassembled WGS sequence"/>
</dbReference>
<name>A0A9P6AJ30_9AGAM</name>
<evidence type="ECO:0000313" key="2">
    <source>
        <dbReference type="EMBL" id="KAF9506264.1"/>
    </source>
</evidence>
<gene>
    <name evidence="2" type="ORF">BS47DRAFT_453106</name>
</gene>
<keyword evidence="3" id="KW-1185">Reference proteome</keyword>
<evidence type="ECO:0000256" key="1">
    <source>
        <dbReference type="SAM" id="MobiDB-lite"/>
    </source>
</evidence>
<reference evidence="2" key="1">
    <citation type="journal article" date="2020" name="Nat. Commun.">
        <title>Large-scale genome sequencing of mycorrhizal fungi provides insights into the early evolution of symbiotic traits.</title>
        <authorList>
            <person name="Miyauchi S."/>
            <person name="Kiss E."/>
            <person name="Kuo A."/>
            <person name="Drula E."/>
            <person name="Kohler A."/>
            <person name="Sanchez-Garcia M."/>
            <person name="Morin E."/>
            <person name="Andreopoulos B."/>
            <person name="Barry K.W."/>
            <person name="Bonito G."/>
            <person name="Buee M."/>
            <person name="Carver A."/>
            <person name="Chen C."/>
            <person name="Cichocki N."/>
            <person name="Clum A."/>
            <person name="Culley D."/>
            <person name="Crous P.W."/>
            <person name="Fauchery L."/>
            <person name="Girlanda M."/>
            <person name="Hayes R.D."/>
            <person name="Keri Z."/>
            <person name="LaButti K."/>
            <person name="Lipzen A."/>
            <person name="Lombard V."/>
            <person name="Magnuson J."/>
            <person name="Maillard F."/>
            <person name="Murat C."/>
            <person name="Nolan M."/>
            <person name="Ohm R.A."/>
            <person name="Pangilinan J."/>
            <person name="Pereira M.F."/>
            <person name="Perotto S."/>
            <person name="Peter M."/>
            <person name="Pfister S."/>
            <person name="Riley R."/>
            <person name="Sitrit Y."/>
            <person name="Stielow J.B."/>
            <person name="Szollosi G."/>
            <person name="Zifcakova L."/>
            <person name="Stursova M."/>
            <person name="Spatafora J.W."/>
            <person name="Tedersoo L."/>
            <person name="Vaario L.M."/>
            <person name="Yamada A."/>
            <person name="Yan M."/>
            <person name="Wang P."/>
            <person name="Xu J."/>
            <person name="Bruns T."/>
            <person name="Baldrian P."/>
            <person name="Vilgalys R."/>
            <person name="Dunand C."/>
            <person name="Henrissat B."/>
            <person name="Grigoriev I.V."/>
            <person name="Hibbett D."/>
            <person name="Nagy L.G."/>
            <person name="Martin F.M."/>
        </authorList>
    </citation>
    <scope>NUCLEOTIDE SEQUENCE</scope>
    <source>
        <strain evidence="2">UP504</strain>
    </source>
</reference>
<accession>A0A9P6AJ30</accession>
<comment type="caution">
    <text evidence="2">The sequence shown here is derived from an EMBL/GenBank/DDBJ whole genome shotgun (WGS) entry which is preliminary data.</text>
</comment>
<evidence type="ECO:0000313" key="3">
    <source>
        <dbReference type="Proteomes" id="UP000886523"/>
    </source>
</evidence>
<proteinExistence type="predicted"/>
<organism evidence="2 3">
    <name type="scientific">Hydnum rufescens UP504</name>
    <dbReference type="NCBI Taxonomy" id="1448309"/>
    <lineage>
        <taxon>Eukaryota</taxon>
        <taxon>Fungi</taxon>
        <taxon>Dikarya</taxon>
        <taxon>Basidiomycota</taxon>
        <taxon>Agaricomycotina</taxon>
        <taxon>Agaricomycetes</taxon>
        <taxon>Cantharellales</taxon>
        <taxon>Hydnaceae</taxon>
        <taxon>Hydnum</taxon>
    </lineage>
</organism>
<feature type="region of interest" description="Disordered" evidence="1">
    <location>
        <begin position="108"/>
        <end position="203"/>
    </location>
</feature>
<dbReference type="EMBL" id="MU129118">
    <property type="protein sequence ID" value="KAF9506264.1"/>
    <property type="molecule type" value="Genomic_DNA"/>
</dbReference>
<protein>
    <submittedName>
        <fullName evidence="2">Uncharacterized protein</fullName>
    </submittedName>
</protein>
<feature type="compositionally biased region" description="Low complexity" evidence="1">
    <location>
        <begin position="158"/>
        <end position="170"/>
    </location>
</feature>
<dbReference type="OrthoDB" id="10254377at2759"/>
<sequence length="203" mass="22192">MEAHVDGSRLRLPLPTPVDNSLKLSFTLADSVNGLDVTPDSNSELATAELCIAANGTFVETTSANAARELKRRYDQLWGVGQDGKRSPYAITAVVNQFGRRVFRVSHHEEQIPSDDQLHLPPPPEDDAKETRSKPSRASLLFSRSTLPKQSRHSHGFSTSKSKSSTSPPSLRHVFSGPSPSRSIPELSGTRQGRQCSPLICHL</sequence>
<dbReference type="AlphaFoldDB" id="A0A9P6AJ30"/>